<dbReference type="Proteomes" id="UP000799750">
    <property type="component" value="Unassembled WGS sequence"/>
</dbReference>
<keyword evidence="2 4" id="KW-0862">Zinc</keyword>
<dbReference type="PROSITE" id="PS00059">
    <property type="entry name" value="ADH_ZINC"/>
    <property type="match status" value="1"/>
</dbReference>
<reference evidence="6" key="1">
    <citation type="journal article" date="2020" name="Stud. Mycol.">
        <title>101 Dothideomycetes genomes: a test case for predicting lifestyles and emergence of pathogens.</title>
        <authorList>
            <person name="Haridas S."/>
            <person name="Albert R."/>
            <person name="Binder M."/>
            <person name="Bloem J."/>
            <person name="Labutti K."/>
            <person name="Salamov A."/>
            <person name="Andreopoulos B."/>
            <person name="Baker S."/>
            <person name="Barry K."/>
            <person name="Bills G."/>
            <person name="Bluhm B."/>
            <person name="Cannon C."/>
            <person name="Castanera R."/>
            <person name="Culley D."/>
            <person name="Daum C."/>
            <person name="Ezra D."/>
            <person name="Gonzalez J."/>
            <person name="Henrissat B."/>
            <person name="Kuo A."/>
            <person name="Liang C."/>
            <person name="Lipzen A."/>
            <person name="Lutzoni F."/>
            <person name="Magnuson J."/>
            <person name="Mondo S."/>
            <person name="Nolan M."/>
            <person name="Ohm R."/>
            <person name="Pangilinan J."/>
            <person name="Park H.-J."/>
            <person name="Ramirez L."/>
            <person name="Alfaro M."/>
            <person name="Sun H."/>
            <person name="Tritt A."/>
            <person name="Yoshinaga Y."/>
            <person name="Zwiers L.-H."/>
            <person name="Turgeon B."/>
            <person name="Goodwin S."/>
            <person name="Spatafora J."/>
            <person name="Crous P."/>
            <person name="Grigoriev I."/>
        </authorList>
    </citation>
    <scope>NUCLEOTIDE SEQUENCE</scope>
    <source>
        <strain evidence="6">CBS 269.34</strain>
    </source>
</reference>
<dbReference type="InterPro" id="IPR050129">
    <property type="entry name" value="Zn_alcohol_dh"/>
</dbReference>
<keyword evidence="1 4" id="KW-0479">Metal-binding</keyword>
<dbReference type="Gene3D" id="3.90.180.10">
    <property type="entry name" value="Medium-chain alcohol dehydrogenases, catalytic domain"/>
    <property type="match status" value="1"/>
</dbReference>
<evidence type="ECO:0000256" key="3">
    <source>
        <dbReference type="ARBA" id="ARBA00023002"/>
    </source>
</evidence>
<dbReference type="OrthoDB" id="256333at2759"/>
<keyword evidence="7" id="KW-1185">Reference proteome</keyword>
<dbReference type="SUPFAM" id="SSF51735">
    <property type="entry name" value="NAD(P)-binding Rossmann-fold domains"/>
    <property type="match status" value="1"/>
</dbReference>
<dbReference type="PANTHER" id="PTHR43401:SF2">
    <property type="entry name" value="L-THREONINE 3-DEHYDROGENASE"/>
    <property type="match status" value="1"/>
</dbReference>
<evidence type="ECO:0000256" key="4">
    <source>
        <dbReference type="RuleBase" id="RU361277"/>
    </source>
</evidence>
<dbReference type="SMART" id="SM00829">
    <property type="entry name" value="PKS_ER"/>
    <property type="match status" value="1"/>
</dbReference>
<proteinExistence type="inferred from homology"/>
<name>A0A6A6QP35_9PEZI</name>
<dbReference type="AlphaFoldDB" id="A0A6A6QP35"/>
<organism evidence="6 7">
    <name type="scientific">Lophium mytilinum</name>
    <dbReference type="NCBI Taxonomy" id="390894"/>
    <lineage>
        <taxon>Eukaryota</taxon>
        <taxon>Fungi</taxon>
        <taxon>Dikarya</taxon>
        <taxon>Ascomycota</taxon>
        <taxon>Pezizomycotina</taxon>
        <taxon>Dothideomycetes</taxon>
        <taxon>Pleosporomycetidae</taxon>
        <taxon>Mytilinidiales</taxon>
        <taxon>Mytilinidiaceae</taxon>
        <taxon>Lophium</taxon>
    </lineage>
</organism>
<sequence length="362" mass="37756">MLSGKAIVFTAPNTPLQLLTLPTPPPSPHSLIIRVTLAGVCGSDFHRLTGDYPPPSSPICFGHEGVGTIVALGSSITTDRAGTPLTIGDRLSWLPATPCTTCAACLRSTPMLCPDINWPAPAATPNAATFREFATLGPRNLYYRIPDSTSSEAVIAFGCAMPTALRGFAKLGAASSVAGEEVVIQGAGPVGLAMVVLASLAGARRIIVIGGSSAARLSAARRLGATETMAVRDSTVEERRGRVLALTEGRGAGVVIEAAGVPEAFPEGMGLLGMNGRYLVAGLYSGTAVYPVDAVRIVNYNLQIIGSVGIEPELYLKTVEIATEHGRRLGFADLITHRFPLEELETAIRTARTDSVKTVVVP</sequence>
<dbReference type="InterPro" id="IPR013154">
    <property type="entry name" value="ADH-like_N"/>
</dbReference>
<dbReference type="InterPro" id="IPR002328">
    <property type="entry name" value="ADH_Zn_CS"/>
</dbReference>
<dbReference type="Gene3D" id="3.40.50.720">
    <property type="entry name" value="NAD(P)-binding Rossmann-like Domain"/>
    <property type="match status" value="1"/>
</dbReference>
<dbReference type="SUPFAM" id="SSF50129">
    <property type="entry name" value="GroES-like"/>
    <property type="match status" value="1"/>
</dbReference>
<evidence type="ECO:0000313" key="6">
    <source>
        <dbReference type="EMBL" id="KAF2494145.1"/>
    </source>
</evidence>
<comment type="similarity">
    <text evidence="4">Belongs to the zinc-containing alcohol dehydrogenase family.</text>
</comment>
<gene>
    <name evidence="6" type="ORF">BU16DRAFT_65728</name>
</gene>
<dbReference type="InterPro" id="IPR020843">
    <property type="entry name" value="ER"/>
</dbReference>
<accession>A0A6A6QP35</accession>
<dbReference type="GO" id="GO:0016491">
    <property type="term" value="F:oxidoreductase activity"/>
    <property type="evidence" value="ECO:0007669"/>
    <property type="project" value="UniProtKB-KW"/>
</dbReference>
<dbReference type="InterPro" id="IPR011032">
    <property type="entry name" value="GroES-like_sf"/>
</dbReference>
<feature type="domain" description="Enoyl reductase (ER)" evidence="5">
    <location>
        <begin position="13"/>
        <end position="360"/>
    </location>
</feature>
<comment type="cofactor">
    <cofactor evidence="4">
        <name>Zn(2+)</name>
        <dbReference type="ChEBI" id="CHEBI:29105"/>
    </cofactor>
</comment>
<protein>
    <submittedName>
        <fullName evidence="6">Alcohol dehydrogenase</fullName>
    </submittedName>
</protein>
<dbReference type="InterPro" id="IPR036291">
    <property type="entry name" value="NAD(P)-bd_dom_sf"/>
</dbReference>
<keyword evidence="3" id="KW-0560">Oxidoreductase</keyword>
<evidence type="ECO:0000256" key="1">
    <source>
        <dbReference type="ARBA" id="ARBA00022723"/>
    </source>
</evidence>
<dbReference type="GO" id="GO:0008270">
    <property type="term" value="F:zinc ion binding"/>
    <property type="evidence" value="ECO:0007669"/>
    <property type="project" value="InterPro"/>
</dbReference>
<evidence type="ECO:0000313" key="7">
    <source>
        <dbReference type="Proteomes" id="UP000799750"/>
    </source>
</evidence>
<evidence type="ECO:0000259" key="5">
    <source>
        <dbReference type="SMART" id="SM00829"/>
    </source>
</evidence>
<dbReference type="InterPro" id="IPR013149">
    <property type="entry name" value="ADH-like_C"/>
</dbReference>
<dbReference type="PANTHER" id="PTHR43401">
    <property type="entry name" value="L-THREONINE 3-DEHYDROGENASE"/>
    <property type="match status" value="1"/>
</dbReference>
<dbReference type="Pfam" id="PF00107">
    <property type="entry name" value="ADH_zinc_N"/>
    <property type="match status" value="1"/>
</dbReference>
<dbReference type="EMBL" id="MU004191">
    <property type="protein sequence ID" value="KAF2494145.1"/>
    <property type="molecule type" value="Genomic_DNA"/>
</dbReference>
<dbReference type="Pfam" id="PF08240">
    <property type="entry name" value="ADH_N"/>
    <property type="match status" value="1"/>
</dbReference>
<evidence type="ECO:0000256" key="2">
    <source>
        <dbReference type="ARBA" id="ARBA00022833"/>
    </source>
</evidence>